<evidence type="ECO:0000313" key="1">
    <source>
        <dbReference type="EMBL" id="GFG35568.1"/>
    </source>
</evidence>
<organism evidence="1 2">
    <name type="scientific">Coptotermes formosanus</name>
    <name type="common">Formosan subterranean termite</name>
    <dbReference type="NCBI Taxonomy" id="36987"/>
    <lineage>
        <taxon>Eukaryota</taxon>
        <taxon>Metazoa</taxon>
        <taxon>Ecdysozoa</taxon>
        <taxon>Arthropoda</taxon>
        <taxon>Hexapoda</taxon>
        <taxon>Insecta</taxon>
        <taxon>Pterygota</taxon>
        <taxon>Neoptera</taxon>
        <taxon>Polyneoptera</taxon>
        <taxon>Dictyoptera</taxon>
        <taxon>Blattodea</taxon>
        <taxon>Blattoidea</taxon>
        <taxon>Termitoidae</taxon>
        <taxon>Rhinotermitidae</taxon>
        <taxon>Coptotermes</taxon>
    </lineage>
</organism>
<dbReference type="InParanoid" id="A0A6L2PYC8"/>
<dbReference type="Proteomes" id="UP000502823">
    <property type="component" value="Unassembled WGS sequence"/>
</dbReference>
<name>A0A6L2PYC8_COPFO</name>
<feature type="non-terminal residue" evidence="1">
    <location>
        <position position="70"/>
    </location>
</feature>
<keyword evidence="2" id="KW-1185">Reference proteome</keyword>
<dbReference type="EMBL" id="BLKM01009030">
    <property type="protein sequence ID" value="GFG35568.1"/>
    <property type="molecule type" value="Genomic_DNA"/>
</dbReference>
<reference evidence="2" key="1">
    <citation type="submission" date="2020-01" db="EMBL/GenBank/DDBJ databases">
        <title>Draft genome sequence of the Termite Coptotermes fromosanus.</title>
        <authorList>
            <person name="Itakura S."/>
            <person name="Yosikawa Y."/>
            <person name="Umezawa K."/>
        </authorList>
    </citation>
    <scope>NUCLEOTIDE SEQUENCE [LARGE SCALE GENOMIC DNA]</scope>
</reference>
<protein>
    <submittedName>
        <fullName evidence="1">Uncharacterized protein</fullName>
    </submittedName>
</protein>
<gene>
    <name evidence="1" type="ORF">Cfor_00063</name>
</gene>
<accession>A0A6L2PYC8</accession>
<dbReference type="AlphaFoldDB" id="A0A6L2PYC8"/>
<feature type="non-terminal residue" evidence="1">
    <location>
        <position position="1"/>
    </location>
</feature>
<sequence>ASERRTPSCSVSCDRLKYECKLGIDIRAYLHTGGEQMDGNQRICAAAAATEHYADRRTSHTASSPRGHPG</sequence>
<evidence type="ECO:0000313" key="2">
    <source>
        <dbReference type="Proteomes" id="UP000502823"/>
    </source>
</evidence>
<proteinExistence type="predicted"/>
<comment type="caution">
    <text evidence="1">The sequence shown here is derived from an EMBL/GenBank/DDBJ whole genome shotgun (WGS) entry which is preliminary data.</text>
</comment>